<proteinExistence type="predicted"/>
<accession>A0A0F9M2B0</accession>
<sequence>MRSEQKIKDYINSKITMETDDYLEVAVELLLDMRRTLLEIKDKMEGIKNDNNPR</sequence>
<evidence type="ECO:0000313" key="1">
    <source>
        <dbReference type="EMBL" id="KKM70770.1"/>
    </source>
</evidence>
<protein>
    <submittedName>
        <fullName evidence="1">Uncharacterized protein</fullName>
    </submittedName>
</protein>
<reference evidence="1" key="1">
    <citation type="journal article" date="2015" name="Nature">
        <title>Complex archaea that bridge the gap between prokaryotes and eukaryotes.</title>
        <authorList>
            <person name="Spang A."/>
            <person name="Saw J.H."/>
            <person name="Jorgensen S.L."/>
            <person name="Zaremba-Niedzwiedzka K."/>
            <person name="Martijn J."/>
            <person name="Lind A.E."/>
            <person name="van Eijk R."/>
            <person name="Schleper C."/>
            <person name="Guy L."/>
            <person name="Ettema T.J."/>
        </authorList>
    </citation>
    <scope>NUCLEOTIDE SEQUENCE</scope>
</reference>
<gene>
    <name evidence="1" type="ORF">LCGC14_1437370</name>
</gene>
<organism evidence="1">
    <name type="scientific">marine sediment metagenome</name>
    <dbReference type="NCBI Taxonomy" id="412755"/>
    <lineage>
        <taxon>unclassified sequences</taxon>
        <taxon>metagenomes</taxon>
        <taxon>ecological metagenomes</taxon>
    </lineage>
</organism>
<name>A0A0F9M2B0_9ZZZZ</name>
<dbReference type="AlphaFoldDB" id="A0A0F9M2B0"/>
<dbReference type="EMBL" id="LAZR01009753">
    <property type="protein sequence ID" value="KKM70770.1"/>
    <property type="molecule type" value="Genomic_DNA"/>
</dbReference>
<comment type="caution">
    <text evidence="1">The sequence shown here is derived from an EMBL/GenBank/DDBJ whole genome shotgun (WGS) entry which is preliminary data.</text>
</comment>